<dbReference type="AlphaFoldDB" id="A0AAE1U1H4"/>
<comment type="caution">
    <text evidence="2">The sequence shown here is derived from an EMBL/GenBank/DDBJ whole genome shotgun (WGS) entry which is preliminary data.</text>
</comment>
<reference evidence="2" key="1">
    <citation type="submission" date="2023-11" db="EMBL/GenBank/DDBJ databases">
        <title>Genome assemblies of two species of porcelain crab, Petrolisthes cinctipes and Petrolisthes manimaculis (Anomura: Porcellanidae).</title>
        <authorList>
            <person name="Angst P."/>
        </authorList>
    </citation>
    <scope>NUCLEOTIDE SEQUENCE</scope>
    <source>
        <strain evidence="2">PB745_02</strain>
        <tissue evidence="2">Gill</tissue>
    </source>
</reference>
<evidence type="ECO:0000313" key="3">
    <source>
        <dbReference type="Proteomes" id="UP001292094"/>
    </source>
</evidence>
<keyword evidence="3" id="KW-1185">Reference proteome</keyword>
<name>A0AAE1U1H4_9EUCA</name>
<gene>
    <name evidence="2" type="ORF">Pmani_021608</name>
</gene>
<protein>
    <submittedName>
        <fullName evidence="2">Uncharacterized protein</fullName>
    </submittedName>
</protein>
<dbReference type="Proteomes" id="UP001292094">
    <property type="component" value="Unassembled WGS sequence"/>
</dbReference>
<feature type="region of interest" description="Disordered" evidence="1">
    <location>
        <begin position="59"/>
        <end position="87"/>
    </location>
</feature>
<organism evidence="2 3">
    <name type="scientific">Petrolisthes manimaculis</name>
    <dbReference type="NCBI Taxonomy" id="1843537"/>
    <lineage>
        <taxon>Eukaryota</taxon>
        <taxon>Metazoa</taxon>
        <taxon>Ecdysozoa</taxon>
        <taxon>Arthropoda</taxon>
        <taxon>Crustacea</taxon>
        <taxon>Multicrustacea</taxon>
        <taxon>Malacostraca</taxon>
        <taxon>Eumalacostraca</taxon>
        <taxon>Eucarida</taxon>
        <taxon>Decapoda</taxon>
        <taxon>Pleocyemata</taxon>
        <taxon>Anomura</taxon>
        <taxon>Galatheoidea</taxon>
        <taxon>Porcellanidae</taxon>
        <taxon>Petrolisthes</taxon>
    </lineage>
</organism>
<evidence type="ECO:0000313" key="2">
    <source>
        <dbReference type="EMBL" id="KAK4306558.1"/>
    </source>
</evidence>
<proteinExistence type="predicted"/>
<accession>A0AAE1U1H4</accession>
<dbReference type="EMBL" id="JAWZYT010002113">
    <property type="protein sequence ID" value="KAK4306558.1"/>
    <property type="molecule type" value="Genomic_DNA"/>
</dbReference>
<feature type="region of interest" description="Disordered" evidence="1">
    <location>
        <begin position="1"/>
        <end position="23"/>
    </location>
</feature>
<evidence type="ECO:0000256" key="1">
    <source>
        <dbReference type="SAM" id="MobiDB-lite"/>
    </source>
</evidence>
<feature type="compositionally biased region" description="Basic residues" evidence="1">
    <location>
        <begin position="7"/>
        <end position="23"/>
    </location>
</feature>
<feature type="compositionally biased region" description="Basic and acidic residues" evidence="1">
    <location>
        <begin position="60"/>
        <end position="71"/>
    </location>
</feature>
<sequence length="87" mass="10177">MLEVGRRSQKKKKERKKLKKKKKDMTVYLVVREKGERCANMKGEVMGYETGAEGDVTKIFPERPREGRKEVEDEDQGECQGAWDRQT</sequence>